<dbReference type="Pfam" id="PF12895">
    <property type="entry name" value="ANAPC3"/>
    <property type="match status" value="1"/>
</dbReference>
<evidence type="ECO:0000313" key="5">
    <source>
        <dbReference type="Proteomes" id="UP000022910"/>
    </source>
</evidence>
<dbReference type="SUPFAM" id="SSF48452">
    <property type="entry name" value="TPR-like"/>
    <property type="match status" value="1"/>
</dbReference>
<dbReference type="EMBL" id="JEMT01027874">
    <property type="protein sequence ID" value="EXX56050.1"/>
    <property type="molecule type" value="Genomic_DNA"/>
</dbReference>
<name>A0A015IP84_RHIIW</name>
<keyword evidence="2 3" id="KW-0802">TPR repeat</keyword>
<feature type="repeat" description="TPR" evidence="3">
    <location>
        <begin position="1588"/>
        <end position="1621"/>
    </location>
</feature>
<dbReference type="Proteomes" id="UP000022910">
    <property type="component" value="Unassembled WGS sequence"/>
</dbReference>
<dbReference type="InterPro" id="IPR013083">
    <property type="entry name" value="Znf_RING/FYVE/PHD"/>
</dbReference>
<dbReference type="Gene3D" id="3.30.40.10">
    <property type="entry name" value="Zinc/RING finger domain, C3HC4 (zinc finger)"/>
    <property type="match status" value="1"/>
</dbReference>
<dbReference type="PANTHER" id="PTHR44858">
    <property type="entry name" value="TETRATRICOPEPTIDE REPEAT PROTEIN 6"/>
    <property type="match status" value="1"/>
</dbReference>
<keyword evidence="5" id="KW-1185">Reference proteome</keyword>
<dbReference type="InterPro" id="IPR019734">
    <property type="entry name" value="TPR_rpt"/>
</dbReference>
<reference evidence="4 5" key="1">
    <citation type="submission" date="2014-02" db="EMBL/GenBank/DDBJ databases">
        <title>Single nucleus genome sequencing reveals high similarity among nuclei of an endomycorrhizal fungus.</title>
        <authorList>
            <person name="Lin K."/>
            <person name="Geurts R."/>
            <person name="Zhang Z."/>
            <person name="Limpens E."/>
            <person name="Saunders D.G."/>
            <person name="Mu D."/>
            <person name="Pang E."/>
            <person name="Cao H."/>
            <person name="Cha H."/>
            <person name="Lin T."/>
            <person name="Zhou Q."/>
            <person name="Shang Y."/>
            <person name="Li Y."/>
            <person name="Ivanov S."/>
            <person name="Sharma T."/>
            <person name="Velzen R.V."/>
            <person name="Ruijter N.D."/>
            <person name="Aanen D.K."/>
            <person name="Win J."/>
            <person name="Kamoun S."/>
            <person name="Bisseling T."/>
            <person name="Huang S."/>
        </authorList>
    </citation>
    <scope>NUCLEOTIDE SEQUENCE [LARGE SCALE GENOMIC DNA]</scope>
    <source>
        <strain evidence="5">DAOM197198w</strain>
    </source>
</reference>
<dbReference type="SMR" id="A0A015IP84"/>
<evidence type="ECO:0000256" key="3">
    <source>
        <dbReference type="PROSITE-ProRule" id="PRU00339"/>
    </source>
</evidence>
<dbReference type="PROSITE" id="PS50005">
    <property type="entry name" value="TPR"/>
    <property type="match status" value="3"/>
</dbReference>
<protein>
    <submittedName>
        <fullName evidence="4">Uncharacterized protein</fullName>
    </submittedName>
</protein>
<dbReference type="Gene3D" id="1.25.40.10">
    <property type="entry name" value="Tetratricopeptide repeat domain"/>
    <property type="match status" value="3"/>
</dbReference>
<evidence type="ECO:0000256" key="2">
    <source>
        <dbReference type="ARBA" id="ARBA00022803"/>
    </source>
</evidence>
<dbReference type="HOGENOM" id="CLU_234527_0_0_1"/>
<dbReference type="SUPFAM" id="SSF57850">
    <property type="entry name" value="RING/U-box"/>
    <property type="match status" value="1"/>
</dbReference>
<gene>
    <name evidence="4" type="ORF">RirG_219680</name>
</gene>
<evidence type="ECO:0000313" key="4">
    <source>
        <dbReference type="EMBL" id="EXX56050.1"/>
    </source>
</evidence>
<feature type="repeat" description="TPR" evidence="3">
    <location>
        <begin position="1554"/>
        <end position="1587"/>
    </location>
</feature>
<dbReference type="Pfam" id="PF13432">
    <property type="entry name" value="TPR_16"/>
    <property type="match status" value="1"/>
</dbReference>
<organism evidence="4 5">
    <name type="scientific">Rhizophagus irregularis (strain DAOM 197198w)</name>
    <name type="common">Glomus intraradices</name>
    <dbReference type="NCBI Taxonomy" id="1432141"/>
    <lineage>
        <taxon>Eukaryota</taxon>
        <taxon>Fungi</taxon>
        <taxon>Fungi incertae sedis</taxon>
        <taxon>Mucoromycota</taxon>
        <taxon>Glomeromycotina</taxon>
        <taxon>Glomeromycetes</taxon>
        <taxon>Glomerales</taxon>
        <taxon>Glomeraceae</taxon>
        <taxon>Rhizophagus</taxon>
    </lineage>
</organism>
<dbReference type="PANTHER" id="PTHR44858:SF18">
    <property type="entry name" value="TETRATRICOPEPTIDE REPEAT (TPR) PROTEIN"/>
    <property type="match status" value="1"/>
</dbReference>
<dbReference type="SUPFAM" id="SSF81901">
    <property type="entry name" value="HCP-like"/>
    <property type="match status" value="1"/>
</dbReference>
<dbReference type="InterPro" id="IPR011990">
    <property type="entry name" value="TPR-like_helical_dom_sf"/>
</dbReference>
<dbReference type="InterPro" id="IPR050498">
    <property type="entry name" value="Ycf3"/>
</dbReference>
<dbReference type="STRING" id="1432141.A0A015IP84"/>
<keyword evidence="1" id="KW-0677">Repeat</keyword>
<proteinExistence type="predicted"/>
<evidence type="ECO:0000256" key="1">
    <source>
        <dbReference type="ARBA" id="ARBA00022737"/>
    </source>
</evidence>
<dbReference type="SMART" id="SM00028">
    <property type="entry name" value="TPR"/>
    <property type="match status" value="6"/>
</dbReference>
<feature type="repeat" description="TPR" evidence="3">
    <location>
        <begin position="1622"/>
        <end position="1655"/>
    </location>
</feature>
<accession>A0A015IP84</accession>
<comment type="caution">
    <text evidence="4">The sequence shown here is derived from an EMBL/GenBank/DDBJ whole genome shotgun (WGS) entry which is preliminary data.</text>
</comment>
<dbReference type="OrthoDB" id="2335338at2759"/>
<sequence length="1965" mass="229210">MSDQSSKITAAINSLTNQQIIRKFKLNHGLILTGYNIRSSIQAVVIEEDYKLKKGLYKEQPLVFTYINPEVNETPDTCINFPVFEINYNGNLLKSFLEFSGDEKELHELYGQSLARKFVAGGQLFIKDFNSATQAQQSVLKFYLFCVYNSFKYSTEIQFSNLFKLNLLPKIETMDGEKLDTHEKLVNWMNNLYLKLNVCIIFYDNLIPISKLNNTTINDLETFNDKRWSGFSNFKENESLEEWVGDAMNDNLMSWASDFNLFQGLIINKNDEIEVSKKIPVDIIKIPKVNPTNTSYMKNIKPSTKLEFALISNNIFSINNLSNFPFTNDSHKSYEGYNHVLVKCEKYEIHLNTDIIKPTKEFEQVIEKALNSMKPLKALQDVFNEYGHLFPRKIILGILLKNISSNISSSITLDDVNDVNKILESLDNLNISYLLTQKGRVIERNDLTNWNNNTNNNLEIIEFSDIIPLYQILDEKKRNKINEILEKFNNHNIIMTGMTKLEDLDNENIEHYKRIDLGSSLEDKDYEVFGSIISENNSKFEKLGEIYVNFGLYDFNGFYAIIKKVEETSINIAECYVSWIVIGKPSQLSVFSPKNRELQAKCIKESIKLQPNKRNYTIGTSFTLHEGYTVFVHANHSPINCEPNNIIKLVEWKENSINFQVESAYKLKSDTNDESSSESDSDHENNNCSVNEVNLRICILSTDYKSLKIDNDEERECSLDLIGYILIKENFNENLFNVNKNEVSFNIHDNKSVTNQPLDFQLKALKSNEEMINIETRSRLSDRISIENSGSPSKNDIAFSNLKNESFIEYKINNHDLLKLEEDGFITPDEKAGELIKELTKTKCLYALKLLFEDPLNKFSPDVLRNSLIALADPTSFNYIEKETMVRLELHMRTWAAVLEQICFSLMHLNKELRDKVYNSLTKFAEIHRKIQVLQKESENNYGSDFNQFQHDSNRNYNIDFLIIHLRDTLHSLHDDETWFHEILRRTKSLLKTMLNISPGKALTNDSFSSLSSLTQLRQSLSFKYPVASYYVDWRIMLVIHRNLFTWSESSEMIISKKFRELVLMEYFWSFLEKEWINVTNKSILDSQTKFDEVSNKVTKSLRNTGSFLTVNEPITLPHTLWFGILDLAQSLIQKSTRTSIYGLCYYLAIESLNKAPSNFIQFKAIEILVHLYNIDNQMFSMIEIDFDKYTQKLNENNSTTNSSEKFQKLLKFVKEKYIEEFKISNDDIEIKGKRKEKNLNQEQAPNIDILNVIADEITCPVSNEPTDQLCVLKCQHLLSLNNLKKLRQKICPECREKIDDNDIRYLPQTSIYKNLYSKFSESGYILPTNELELDNQYDSDNSEVNSILTKKKKFVNAIKLNSHASLSSLLPRFSKKQHPTYQNIIKEIGEKHYEKAECLCEEFINFFPKSYSLRCILAYIYRCLGNYELACLCLQAAINLEEKKPIAWYIRGEIYFRENNYKNAIDDLNTSINCKAKISNLYIILGNSYLFEAEKMFQIYYDNALKNFNIALQSKPNQCLCLRNCAYIYEKQENYLSTLEMLDKLLSVDENDSLILCYYGEILSKIGRYNDAILYFTKSNVIDPENIHNLNKRAIVYYVLQEYDKALLDLDKVIQLDPLNNLAYYYKGLVHYAIENVDDAMLAFKKCIELDSNDDLAEVQLNYLKYLSKNNGSKVDYDIITKISQISNIYYNKSLLFLRCKIYIELEEYLKAKSDLGRLFILNEEDISFICLLRKYSDFWSELYINYKINENDFKEFGIVDKFSKLLYKVINLYFISNLTNLNNGLNSIKVSDSNSLSGQVFCFKDDVFYLNLPKLTNDFTKDFHYVAWKINVKKILSQNAFVKFSITEGKKDSNKVYPTKEYLLRYNDLSKFEGLGWIEYTLPIKVHCNRWIQLSIEVNKGSIDMRIDYVRFKKSFGKQIYFPKMGHFLPIHKLLPNVPKAFKDNYFSMKEMENLLLLKDIIE</sequence>